<keyword evidence="4" id="KW-1185">Reference proteome</keyword>
<reference evidence="3 4" key="1">
    <citation type="submission" date="2018-05" db="EMBL/GenBank/DDBJ databases">
        <title>Genomic Encyclopedia of Archaeal and Bacterial Type Strains, Phase II (KMG-II): from individual species to whole genera.</title>
        <authorList>
            <person name="Goeker M."/>
        </authorList>
    </citation>
    <scope>NUCLEOTIDE SEQUENCE [LARGE SCALE GENOMIC DNA]</scope>
    <source>
        <strain evidence="3 4">DSM 45184</strain>
    </source>
</reference>
<comment type="caution">
    <text evidence="3">The sequence shown here is derived from an EMBL/GenBank/DDBJ whole genome shotgun (WGS) entry which is preliminary data.</text>
</comment>
<dbReference type="RefSeq" id="WP_109599656.1">
    <property type="nucleotide sequence ID" value="NZ_BONA01000082.1"/>
</dbReference>
<dbReference type="AlphaFoldDB" id="A0A316F528"/>
<evidence type="ECO:0000256" key="1">
    <source>
        <dbReference type="SAM" id="MobiDB-lite"/>
    </source>
</evidence>
<protein>
    <submittedName>
        <fullName evidence="3">Uncharacterized protein</fullName>
    </submittedName>
</protein>
<keyword evidence="2" id="KW-1133">Transmembrane helix</keyword>
<dbReference type="EMBL" id="QGGR01000018">
    <property type="protein sequence ID" value="PWK40907.1"/>
    <property type="molecule type" value="Genomic_DNA"/>
</dbReference>
<feature type="transmembrane region" description="Helical" evidence="2">
    <location>
        <begin position="25"/>
        <end position="46"/>
    </location>
</feature>
<gene>
    <name evidence="3" type="ORF">BC793_118137</name>
</gene>
<organism evidence="3 4">
    <name type="scientific">Actinoplanes xinjiangensis</name>
    <dbReference type="NCBI Taxonomy" id="512350"/>
    <lineage>
        <taxon>Bacteria</taxon>
        <taxon>Bacillati</taxon>
        <taxon>Actinomycetota</taxon>
        <taxon>Actinomycetes</taxon>
        <taxon>Micromonosporales</taxon>
        <taxon>Micromonosporaceae</taxon>
        <taxon>Actinoplanes</taxon>
    </lineage>
</organism>
<feature type="compositionally biased region" description="Pro residues" evidence="1">
    <location>
        <begin position="212"/>
        <end position="225"/>
    </location>
</feature>
<accession>A0A316F528</accession>
<dbReference type="OrthoDB" id="3298044at2"/>
<feature type="compositionally biased region" description="Low complexity" evidence="1">
    <location>
        <begin position="165"/>
        <end position="174"/>
    </location>
</feature>
<keyword evidence="2" id="KW-0812">Transmembrane</keyword>
<feature type="region of interest" description="Disordered" evidence="1">
    <location>
        <begin position="165"/>
        <end position="300"/>
    </location>
</feature>
<name>A0A316F528_9ACTN</name>
<evidence type="ECO:0000256" key="2">
    <source>
        <dbReference type="SAM" id="Phobius"/>
    </source>
</evidence>
<feature type="transmembrane region" description="Helical" evidence="2">
    <location>
        <begin position="58"/>
        <end position="78"/>
    </location>
</feature>
<feature type="transmembrane region" description="Helical" evidence="2">
    <location>
        <begin position="129"/>
        <end position="151"/>
    </location>
</feature>
<sequence>MTTSPQPDPAAEKTIGQYLRPLRDLAVWALIAAPAVFLFVAVISLFGGDFTARTQYSFGAFVNLETIFFPLAAVLLSLGVKPVHPKARLITMLALGEYAVASFFGVIFGLLFGVSGIAAQDAASAFNALLVRVAWLAVLGMAGYAILQIWLGFYPTVKPQPGVYGQPYQHQPQQYGPPPGYGPQPPYGAPAPGQQPPYAAPGQQPYGGAAPGPVPPGTPTPPPVATQPFSVPPATYGQYPAVQPPVWGAASPPPPYAEPTQPVPPPAPPVPSAPPASDRTAVLPDDRPGFGPAAEDPPRQ</sequence>
<feature type="compositionally biased region" description="Pro residues" evidence="1">
    <location>
        <begin position="251"/>
        <end position="274"/>
    </location>
</feature>
<evidence type="ECO:0000313" key="3">
    <source>
        <dbReference type="EMBL" id="PWK40907.1"/>
    </source>
</evidence>
<evidence type="ECO:0000313" key="4">
    <source>
        <dbReference type="Proteomes" id="UP000245697"/>
    </source>
</evidence>
<feature type="compositionally biased region" description="Pro residues" evidence="1">
    <location>
        <begin position="175"/>
        <end position="199"/>
    </location>
</feature>
<proteinExistence type="predicted"/>
<feature type="transmembrane region" description="Helical" evidence="2">
    <location>
        <begin position="98"/>
        <end position="117"/>
    </location>
</feature>
<keyword evidence="2" id="KW-0472">Membrane</keyword>
<dbReference type="Proteomes" id="UP000245697">
    <property type="component" value="Unassembled WGS sequence"/>
</dbReference>